<evidence type="ECO:0000256" key="7">
    <source>
        <dbReference type="ARBA" id="ARBA00072811"/>
    </source>
</evidence>
<dbReference type="SUPFAM" id="SSF52540">
    <property type="entry name" value="P-loop containing nucleoside triphosphate hydrolases"/>
    <property type="match status" value="1"/>
</dbReference>
<dbReference type="InterPro" id="IPR017871">
    <property type="entry name" value="ABC_transporter-like_CS"/>
</dbReference>
<evidence type="ECO:0000259" key="8">
    <source>
        <dbReference type="PROSITE" id="PS50893"/>
    </source>
</evidence>
<evidence type="ECO:0000256" key="6">
    <source>
        <dbReference type="ARBA" id="ARBA00056071"/>
    </source>
</evidence>
<evidence type="ECO:0000256" key="2">
    <source>
        <dbReference type="ARBA" id="ARBA00022448"/>
    </source>
</evidence>
<dbReference type="InterPro" id="IPR032823">
    <property type="entry name" value="BCA_ABC_TP_C"/>
</dbReference>
<dbReference type="Proteomes" id="UP000199126">
    <property type="component" value="Unassembled WGS sequence"/>
</dbReference>
<sequence length="268" mass="29505">MATTTSGDDVGDADTTDTVLETRDLVRRFGELVATDEVNLRVERGEFRSVIGPNGAGKTTLFNLISGALAPTSGQVVFEGEDVSGLAPHERVRRGIGRSFQITNVFAGRSVRENVRVAAQSVFDDRISFRDRFLRGADEFDDVNERTEWTLERVGLADRAEERAGSLAYGDRRRLEIGLVLATDPQVVLLDEPTAGMSREETRATMRLIDEVLADRTLLLIEHDIDLVMNVSDRITVLDRGRELATGTPEEVAANEAVQAAYLGGERR</sequence>
<evidence type="ECO:0000256" key="1">
    <source>
        <dbReference type="ARBA" id="ARBA00005417"/>
    </source>
</evidence>
<evidence type="ECO:0000256" key="4">
    <source>
        <dbReference type="ARBA" id="ARBA00022840"/>
    </source>
</evidence>
<dbReference type="InterPro" id="IPR003439">
    <property type="entry name" value="ABC_transporter-like_ATP-bd"/>
</dbReference>
<organism evidence="9 10">
    <name type="scientific">Halogranum amylolyticum</name>
    <dbReference type="NCBI Taxonomy" id="660520"/>
    <lineage>
        <taxon>Archaea</taxon>
        <taxon>Methanobacteriati</taxon>
        <taxon>Methanobacteriota</taxon>
        <taxon>Stenosarchaea group</taxon>
        <taxon>Halobacteria</taxon>
        <taxon>Halobacteriales</taxon>
        <taxon>Haloferacaceae</taxon>
    </lineage>
</organism>
<dbReference type="InterPro" id="IPR003593">
    <property type="entry name" value="AAA+_ATPase"/>
</dbReference>
<keyword evidence="10" id="KW-1185">Reference proteome</keyword>
<dbReference type="InterPro" id="IPR052156">
    <property type="entry name" value="BCAA_Transport_ATP-bd_LivF"/>
</dbReference>
<dbReference type="RefSeq" id="WP_089827647.1">
    <property type="nucleotide sequence ID" value="NZ_FODV01000025.1"/>
</dbReference>
<keyword evidence="5" id="KW-0029">Amino-acid transport</keyword>
<dbReference type="EMBL" id="FODV01000025">
    <property type="protein sequence ID" value="SEP23735.1"/>
    <property type="molecule type" value="Genomic_DNA"/>
</dbReference>
<dbReference type="GO" id="GO:0005524">
    <property type="term" value="F:ATP binding"/>
    <property type="evidence" value="ECO:0007669"/>
    <property type="project" value="UniProtKB-KW"/>
</dbReference>
<dbReference type="FunFam" id="3.40.50.300:FF:000421">
    <property type="entry name" value="Branched-chain amino acid ABC transporter ATP-binding protein"/>
    <property type="match status" value="1"/>
</dbReference>
<reference evidence="10" key="1">
    <citation type="submission" date="2016-10" db="EMBL/GenBank/DDBJ databases">
        <authorList>
            <person name="Varghese N."/>
            <person name="Submissions S."/>
        </authorList>
    </citation>
    <scope>NUCLEOTIDE SEQUENCE [LARGE SCALE GENOMIC DNA]</scope>
    <source>
        <strain evidence="10">CGMCC 1.10121</strain>
    </source>
</reference>
<keyword evidence="2" id="KW-0813">Transport</keyword>
<dbReference type="CDD" id="cd03219">
    <property type="entry name" value="ABC_Mj1267_LivG_branched"/>
    <property type="match status" value="1"/>
</dbReference>
<dbReference type="PANTHER" id="PTHR43820">
    <property type="entry name" value="HIGH-AFFINITY BRANCHED-CHAIN AMINO ACID TRANSPORT ATP-BINDING PROTEIN LIVF"/>
    <property type="match status" value="1"/>
</dbReference>
<dbReference type="PROSITE" id="PS00211">
    <property type="entry name" value="ABC_TRANSPORTER_1"/>
    <property type="match status" value="1"/>
</dbReference>
<dbReference type="GO" id="GO:0016887">
    <property type="term" value="F:ATP hydrolysis activity"/>
    <property type="evidence" value="ECO:0007669"/>
    <property type="project" value="InterPro"/>
</dbReference>
<dbReference type="InterPro" id="IPR027417">
    <property type="entry name" value="P-loop_NTPase"/>
</dbReference>
<dbReference type="SMART" id="SM00382">
    <property type="entry name" value="AAA"/>
    <property type="match status" value="1"/>
</dbReference>
<proteinExistence type="inferred from homology"/>
<evidence type="ECO:0000256" key="5">
    <source>
        <dbReference type="ARBA" id="ARBA00022970"/>
    </source>
</evidence>
<feature type="domain" description="ABC transporter" evidence="8">
    <location>
        <begin position="20"/>
        <end position="265"/>
    </location>
</feature>
<dbReference type="Pfam" id="PF12399">
    <property type="entry name" value="BCA_ABC_TP_C"/>
    <property type="match status" value="1"/>
</dbReference>
<keyword evidence="3" id="KW-0547">Nucleotide-binding</keyword>
<evidence type="ECO:0000313" key="9">
    <source>
        <dbReference type="EMBL" id="SEP23735.1"/>
    </source>
</evidence>
<dbReference type="GO" id="GO:0015807">
    <property type="term" value="P:L-amino acid transport"/>
    <property type="evidence" value="ECO:0007669"/>
    <property type="project" value="TreeGrafter"/>
</dbReference>
<gene>
    <name evidence="9" type="ORF">SAMN04487948_12511</name>
</gene>
<keyword evidence="4 9" id="KW-0067">ATP-binding</keyword>
<evidence type="ECO:0000256" key="3">
    <source>
        <dbReference type="ARBA" id="ARBA00022741"/>
    </source>
</evidence>
<dbReference type="Gene3D" id="3.40.50.300">
    <property type="entry name" value="P-loop containing nucleotide triphosphate hydrolases"/>
    <property type="match status" value="1"/>
</dbReference>
<comment type="function">
    <text evidence="6">Probable component of a branched-chain amino-acid transport system.</text>
</comment>
<dbReference type="PANTHER" id="PTHR43820:SF4">
    <property type="entry name" value="HIGH-AFFINITY BRANCHED-CHAIN AMINO ACID TRANSPORT ATP-BINDING PROTEIN LIVF"/>
    <property type="match status" value="1"/>
</dbReference>
<comment type="similarity">
    <text evidence="1">Belongs to the ABC transporter superfamily.</text>
</comment>
<name>A0A1H8W7W1_9EURY</name>
<dbReference type="Pfam" id="PF00005">
    <property type="entry name" value="ABC_tran"/>
    <property type="match status" value="1"/>
</dbReference>
<accession>A0A1H8W7W1</accession>
<evidence type="ECO:0000313" key="10">
    <source>
        <dbReference type="Proteomes" id="UP000199126"/>
    </source>
</evidence>
<dbReference type="GO" id="GO:0015658">
    <property type="term" value="F:branched-chain amino acid transmembrane transporter activity"/>
    <property type="evidence" value="ECO:0007669"/>
    <property type="project" value="TreeGrafter"/>
</dbReference>
<dbReference type="OrthoDB" id="44250at2157"/>
<dbReference type="PROSITE" id="PS50893">
    <property type="entry name" value="ABC_TRANSPORTER_2"/>
    <property type="match status" value="1"/>
</dbReference>
<protein>
    <recommendedName>
        <fullName evidence="7">Probable branched-chain amino acid transport ATP-binding protein LivG</fullName>
    </recommendedName>
</protein>
<dbReference type="AlphaFoldDB" id="A0A1H8W7W1"/>